<evidence type="ECO:0000259" key="2">
    <source>
        <dbReference type="PROSITE" id="PS50943"/>
    </source>
</evidence>
<gene>
    <name evidence="3" type="ORF">ACFOVU_04780</name>
</gene>
<dbReference type="CDD" id="cd00093">
    <property type="entry name" value="HTH_XRE"/>
    <property type="match status" value="1"/>
</dbReference>
<keyword evidence="4" id="KW-1185">Reference proteome</keyword>
<name>A0ABV8FGE5_9ACTN</name>
<evidence type="ECO:0000256" key="1">
    <source>
        <dbReference type="SAM" id="MobiDB-lite"/>
    </source>
</evidence>
<feature type="domain" description="HTH cro/C1-type" evidence="2">
    <location>
        <begin position="19"/>
        <end position="75"/>
    </location>
</feature>
<organism evidence="3 4">
    <name type="scientific">Nocardiopsis sediminis</name>
    <dbReference type="NCBI Taxonomy" id="1778267"/>
    <lineage>
        <taxon>Bacteria</taxon>
        <taxon>Bacillati</taxon>
        <taxon>Actinomycetota</taxon>
        <taxon>Actinomycetes</taxon>
        <taxon>Streptosporangiales</taxon>
        <taxon>Nocardiopsidaceae</taxon>
        <taxon>Nocardiopsis</taxon>
    </lineage>
</organism>
<dbReference type="SUPFAM" id="SSF47413">
    <property type="entry name" value="lambda repressor-like DNA-binding domains"/>
    <property type="match status" value="1"/>
</dbReference>
<dbReference type="Gene3D" id="1.10.260.40">
    <property type="entry name" value="lambda repressor-like DNA-binding domains"/>
    <property type="match status" value="1"/>
</dbReference>
<dbReference type="InterPro" id="IPR010982">
    <property type="entry name" value="Lambda_DNA-bd_dom_sf"/>
</dbReference>
<evidence type="ECO:0000313" key="4">
    <source>
        <dbReference type="Proteomes" id="UP001595847"/>
    </source>
</evidence>
<proteinExistence type="predicted"/>
<dbReference type="Pfam" id="PF13560">
    <property type="entry name" value="HTH_31"/>
    <property type="match status" value="1"/>
</dbReference>
<feature type="compositionally biased region" description="Basic and acidic residues" evidence="1">
    <location>
        <begin position="90"/>
        <end position="101"/>
    </location>
</feature>
<dbReference type="Gene3D" id="1.25.40.10">
    <property type="entry name" value="Tetratricopeptide repeat domain"/>
    <property type="match status" value="1"/>
</dbReference>
<comment type="caution">
    <text evidence="3">The sequence shown here is derived from an EMBL/GenBank/DDBJ whole genome shotgun (WGS) entry which is preliminary data.</text>
</comment>
<evidence type="ECO:0000313" key="3">
    <source>
        <dbReference type="EMBL" id="MFC3995215.1"/>
    </source>
</evidence>
<accession>A0ABV8FGE5</accession>
<dbReference type="SMART" id="SM00530">
    <property type="entry name" value="HTH_XRE"/>
    <property type="match status" value="1"/>
</dbReference>
<dbReference type="EMBL" id="JBHSBH010000004">
    <property type="protein sequence ID" value="MFC3995215.1"/>
    <property type="molecule type" value="Genomic_DNA"/>
</dbReference>
<dbReference type="RefSeq" id="WP_378530136.1">
    <property type="nucleotide sequence ID" value="NZ_JBHSBH010000004.1"/>
</dbReference>
<protein>
    <submittedName>
        <fullName evidence="3">Helix-turn-helix domain-containing protein</fullName>
    </submittedName>
</protein>
<sequence>MEQAKRDTGNDTGSFGTELRRLRDAAGLSLQRLAEATFFSKSHLSKVENGRKAPSIDLARACDAALGAGGRLAGLVEAPGRRGAVPSTRPADREGARRPVEPHGFPAGARLGAFSIGSDALLGLSASGREREPALLSERVLTSFRLLFDQLRVLGQQTSPAVVLPTVLAQTQALQQLAKGAGPELGPPALMLASRYAEYGGWMAQEAGEDRTALWWTDRALEMATAAGDGQLHAHALVRRACIAMYAHDGLQTIELAQRAQATATASPRIRAMAAEREAQGHALVGDYDTCRRALDKAAALAAADTGDSPDTPVLGSSTVIDRHSVVTGWCLYDVGRPAEAAAVLTPAVHKIPRNAVRARTRFGMRLALAHAGSNNIDRACDLAHDLLDGAEAIDSATVAHDVRQLSRTLARWHTDPAVRGLTPRLARALNRSPL</sequence>
<dbReference type="InterPro" id="IPR001387">
    <property type="entry name" value="Cro/C1-type_HTH"/>
</dbReference>
<dbReference type="InterPro" id="IPR011990">
    <property type="entry name" value="TPR-like_helical_dom_sf"/>
</dbReference>
<dbReference type="PROSITE" id="PS50943">
    <property type="entry name" value="HTH_CROC1"/>
    <property type="match status" value="1"/>
</dbReference>
<feature type="region of interest" description="Disordered" evidence="1">
    <location>
        <begin position="80"/>
        <end position="104"/>
    </location>
</feature>
<reference evidence="4" key="1">
    <citation type="journal article" date="2019" name="Int. J. Syst. Evol. Microbiol.">
        <title>The Global Catalogue of Microorganisms (GCM) 10K type strain sequencing project: providing services to taxonomists for standard genome sequencing and annotation.</title>
        <authorList>
            <consortium name="The Broad Institute Genomics Platform"/>
            <consortium name="The Broad Institute Genome Sequencing Center for Infectious Disease"/>
            <person name="Wu L."/>
            <person name="Ma J."/>
        </authorList>
    </citation>
    <scope>NUCLEOTIDE SEQUENCE [LARGE SCALE GENOMIC DNA]</scope>
    <source>
        <strain evidence="4">TBRC 1826</strain>
    </source>
</reference>
<dbReference type="Proteomes" id="UP001595847">
    <property type="component" value="Unassembled WGS sequence"/>
</dbReference>